<keyword evidence="7" id="KW-0539">Nucleus</keyword>
<evidence type="ECO:0000256" key="5">
    <source>
        <dbReference type="ARBA" id="ARBA00023125"/>
    </source>
</evidence>
<keyword evidence="5" id="KW-0238">DNA-binding</keyword>
<evidence type="ECO:0000256" key="4">
    <source>
        <dbReference type="ARBA" id="ARBA00022737"/>
    </source>
</evidence>
<evidence type="ECO:0000256" key="3">
    <source>
        <dbReference type="ARBA" id="ARBA00022728"/>
    </source>
</evidence>
<evidence type="ECO:0000256" key="1">
    <source>
        <dbReference type="ARBA" id="ARBA00010506"/>
    </source>
</evidence>
<feature type="region of interest" description="Disordered" evidence="10">
    <location>
        <begin position="244"/>
        <end position="289"/>
    </location>
</feature>
<evidence type="ECO:0000256" key="6">
    <source>
        <dbReference type="ARBA" id="ARBA00023187"/>
    </source>
</evidence>
<feature type="domain" description="Myb-like" evidence="11">
    <location>
        <begin position="54"/>
        <end position="103"/>
    </location>
</feature>
<dbReference type="GO" id="GO:0003677">
    <property type="term" value="F:DNA binding"/>
    <property type="evidence" value="ECO:0007669"/>
    <property type="project" value="UniProtKB-KW"/>
</dbReference>
<evidence type="ECO:0000256" key="9">
    <source>
        <dbReference type="SAM" id="Coils"/>
    </source>
</evidence>
<dbReference type="SUPFAM" id="SSF46689">
    <property type="entry name" value="Homeodomain-like"/>
    <property type="match status" value="1"/>
</dbReference>
<keyword evidence="3" id="KW-0747">Spliceosome</keyword>
<dbReference type="PANTHER" id="PTHR45885">
    <property type="entry name" value="CELL DIVISION CYCLE 5-LIKE PROTEIN"/>
    <property type="match status" value="1"/>
</dbReference>
<feature type="compositionally biased region" description="Acidic residues" evidence="10">
    <location>
        <begin position="147"/>
        <end position="157"/>
    </location>
</feature>
<evidence type="ECO:0000313" key="14">
    <source>
        <dbReference type="Proteomes" id="UP000790833"/>
    </source>
</evidence>
<dbReference type="AlphaFoldDB" id="A0A9P8AGS1"/>
<keyword evidence="9" id="KW-0175">Coiled coil</keyword>
<dbReference type="Gene3D" id="1.10.10.60">
    <property type="entry name" value="Homeodomain-like"/>
    <property type="match status" value="2"/>
</dbReference>
<evidence type="ECO:0000256" key="10">
    <source>
        <dbReference type="SAM" id="MobiDB-lite"/>
    </source>
</evidence>
<feature type="compositionally biased region" description="Basic and acidic residues" evidence="10">
    <location>
        <begin position="244"/>
        <end position="269"/>
    </location>
</feature>
<comment type="caution">
    <text evidence="13">The sequence shown here is derived from an EMBL/GenBank/DDBJ whole genome shotgun (WGS) entry which is preliminary data.</text>
</comment>
<dbReference type="CDD" id="cd00167">
    <property type="entry name" value="SANT"/>
    <property type="match status" value="1"/>
</dbReference>
<dbReference type="InterPro" id="IPR001005">
    <property type="entry name" value="SANT/Myb"/>
</dbReference>
<dbReference type="InterPro" id="IPR017930">
    <property type="entry name" value="Myb_dom"/>
</dbReference>
<feature type="domain" description="Myb-like" evidence="11">
    <location>
        <begin position="2"/>
        <end position="53"/>
    </location>
</feature>
<feature type="domain" description="HTH myb-type" evidence="12">
    <location>
        <begin position="1"/>
        <end position="57"/>
    </location>
</feature>
<evidence type="ECO:0000313" key="13">
    <source>
        <dbReference type="EMBL" id="KAG7191725.1"/>
    </source>
</evidence>
<evidence type="ECO:0000256" key="2">
    <source>
        <dbReference type="ARBA" id="ARBA00022664"/>
    </source>
</evidence>
<evidence type="ECO:0000259" key="12">
    <source>
        <dbReference type="PROSITE" id="PS51294"/>
    </source>
</evidence>
<dbReference type="Pfam" id="PF00249">
    <property type="entry name" value="Myb_DNA-binding"/>
    <property type="match status" value="2"/>
</dbReference>
<dbReference type="PANTHER" id="PTHR45885:SF1">
    <property type="entry name" value="CELL DIVISION CYCLE 5-LIKE PROTEIN"/>
    <property type="match status" value="1"/>
</dbReference>
<protein>
    <recommendedName>
        <fullName evidence="8">Pre-mRNA-splicing factor CEF1</fullName>
    </recommendedName>
</protein>
<name>A0A9P8AGS1_9ASCO</name>
<keyword evidence="6" id="KW-0508">mRNA splicing</keyword>
<dbReference type="PROSITE" id="PS50090">
    <property type="entry name" value="MYB_LIKE"/>
    <property type="match status" value="2"/>
</dbReference>
<dbReference type="OrthoDB" id="1410009at2759"/>
<dbReference type="PROSITE" id="PS51294">
    <property type="entry name" value="HTH_MYB"/>
    <property type="match status" value="2"/>
</dbReference>
<keyword evidence="2" id="KW-0507">mRNA processing</keyword>
<accession>A0A9P8AGS1</accession>
<proteinExistence type="inferred from homology"/>
<dbReference type="GO" id="GO:0005681">
    <property type="term" value="C:spliceosomal complex"/>
    <property type="evidence" value="ECO:0007669"/>
    <property type="project" value="UniProtKB-KW"/>
</dbReference>
<evidence type="ECO:0000256" key="8">
    <source>
        <dbReference type="ARBA" id="ARBA00034837"/>
    </source>
</evidence>
<dbReference type="GO" id="GO:0000974">
    <property type="term" value="C:Prp19 complex"/>
    <property type="evidence" value="ECO:0007669"/>
    <property type="project" value="InterPro"/>
</dbReference>
<comment type="similarity">
    <text evidence="1">Belongs to the CEF1 family.</text>
</comment>
<dbReference type="Proteomes" id="UP000790833">
    <property type="component" value="Unassembled WGS sequence"/>
</dbReference>
<feature type="coiled-coil region" evidence="9">
    <location>
        <begin position="548"/>
        <end position="575"/>
    </location>
</feature>
<evidence type="ECO:0000256" key="7">
    <source>
        <dbReference type="ARBA" id="ARBA00023242"/>
    </source>
</evidence>
<sequence>MSIYIKGGAWTNIEDEILKAAVSKYGLNQWDRVASLLTKKNAKQAKARWKEWLSPTVVRNLWTKEQDSQLLSLAKLFPNQWKSVASTLGRTATQCAERYEHLLAVAAGETGGDDDDDSQSLGVTGPGIETLPAKGGETNYEARPSLPDEEQMDDDEREMLSEARARLANTKGKKAKRKERERMLEESRRVALLQKRRELKAAGILMSLVSKNKRAKKEFDYVSDIPHEMVPVTGLYDVSEETRLNEQESRHFQTDVRRQGIDMNKPEEKKKRKQRQQQESEKIQADRKHKLSIEAAAQLVDEFSNHESKKRKIELSKPIQTYMTSEDDNAIKSIDSDILLKSKDLLDQKAQEVTPLLLRLTQDTVDGDKKEVSSTQKPTKIRLYVQKFLKDKLTKLPSPKKHARPIDNGFNFDNDVDAEEELDQLTRNTLDLLVKVDHELSKLRRSQAVQKGLPIPDPKLLKEIATLTLELDKLIAKEYCSLVKSDYTKYEDSSYGGTIIDELDEELFKITTQEIQKETNTKENTSTDTTEDTDASASETTISSNASASEAIELLNKIQDQNKQLSESIAVLSNNSTFESSKGQLLKDIHEAYVDLVQATTVHNGQLKISEDEQRAISNRSTYWNTLVALIAKDEQGIVTMYRDT</sequence>
<dbReference type="InterPro" id="IPR009057">
    <property type="entry name" value="Homeodomain-like_sf"/>
</dbReference>
<dbReference type="GeneID" id="66116235"/>
<dbReference type="InterPro" id="IPR047242">
    <property type="entry name" value="CDC5L/Cef1"/>
</dbReference>
<keyword evidence="4" id="KW-0677">Repeat</keyword>
<feature type="region of interest" description="Disordered" evidence="10">
    <location>
        <begin position="108"/>
        <end position="157"/>
    </location>
</feature>
<evidence type="ECO:0000259" key="11">
    <source>
        <dbReference type="PROSITE" id="PS50090"/>
    </source>
</evidence>
<dbReference type="SMART" id="SM00717">
    <property type="entry name" value="SANT"/>
    <property type="match status" value="2"/>
</dbReference>
<keyword evidence="14" id="KW-1185">Reference proteome</keyword>
<gene>
    <name evidence="13" type="primary">CEF1</name>
    <name evidence="13" type="ORF">KQ657_002861</name>
</gene>
<dbReference type="GO" id="GO:0000398">
    <property type="term" value="P:mRNA splicing, via spliceosome"/>
    <property type="evidence" value="ECO:0007669"/>
    <property type="project" value="InterPro"/>
</dbReference>
<feature type="region of interest" description="Disordered" evidence="10">
    <location>
        <begin position="515"/>
        <end position="543"/>
    </location>
</feature>
<dbReference type="EMBL" id="JAHMUF010000024">
    <property type="protein sequence ID" value="KAG7191725.1"/>
    <property type="molecule type" value="Genomic_DNA"/>
</dbReference>
<dbReference type="RefSeq" id="XP_043047277.1">
    <property type="nucleotide sequence ID" value="XM_043193608.1"/>
</dbReference>
<feature type="compositionally biased region" description="Basic and acidic residues" evidence="10">
    <location>
        <begin position="276"/>
        <end position="286"/>
    </location>
</feature>
<organism evidence="13 14">
    <name type="scientific">Scheffersomyces spartinae</name>
    <dbReference type="NCBI Taxonomy" id="45513"/>
    <lineage>
        <taxon>Eukaryota</taxon>
        <taxon>Fungi</taxon>
        <taxon>Dikarya</taxon>
        <taxon>Ascomycota</taxon>
        <taxon>Saccharomycotina</taxon>
        <taxon>Pichiomycetes</taxon>
        <taxon>Debaryomycetaceae</taxon>
        <taxon>Scheffersomyces</taxon>
    </lineage>
</organism>
<reference evidence="13" key="1">
    <citation type="submission" date="2021-03" db="EMBL/GenBank/DDBJ databases">
        <authorList>
            <person name="Palmer J.M."/>
        </authorList>
    </citation>
    <scope>NUCLEOTIDE SEQUENCE</scope>
    <source>
        <strain evidence="13">ARV_011</strain>
    </source>
</reference>
<feature type="domain" description="HTH myb-type" evidence="12">
    <location>
        <begin position="62"/>
        <end position="107"/>
    </location>
</feature>